<dbReference type="HAMAP" id="MF_01216">
    <property type="entry name" value="Azoreductase_type1"/>
    <property type="match status" value="1"/>
</dbReference>
<dbReference type="Pfam" id="PF02525">
    <property type="entry name" value="Flavodoxin_2"/>
    <property type="match status" value="1"/>
</dbReference>
<dbReference type="EMBL" id="LDSI01000003">
    <property type="protein sequence ID" value="KTT00426.1"/>
    <property type="molecule type" value="Genomic_DNA"/>
</dbReference>
<dbReference type="Gene3D" id="3.40.50.360">
    <property type="match status" value="1"/>
</dbReference>
<evidence type="ECO:0000256" key="2">
    <source>
        <dbReference type="ARBA" id="ARBA00022643"/>
    </source>
</evidence>
<comment type="subunit">
    <text evidence="6">Homodimer.</text>
</comment>
<comment type="catalytic activity">
    <reaction evidence="6">
        <text>2 a quinone + NADH + H(+) = 2 a 1,4-benzosemiquinone + NAD(+)</text>
        <dbReference type="Rhea" id="RHEA:65952"/>
        <dbReference type="ChEBI" id="CHEBI:15378"/>
        <dbReference type="ChEBI" id="CHEBI:57540"/>
        <dbReference type="ChEBI" id="CHEBI:57945"/>
        <dbReference type="ChEBI" id="CHEBI:132124"/>
        <dbReference type="ChEBI" id="CHEBI:134225"/>
    </reaction>
</comment>
<evidence type="ECO:0000256" key="1">
    <source>
        <dbReference type="ARBA" id="ARBA00022630"/>
    </source>
</evidence>
<dbReference type="GO" id="GO:0016655">
    <property type="term" value="F:oxidoreductase activity, acting on NAD(P)H, quinone or similar compound as acceptor"/>
    <property type="evidence" value="ECO:0007669"/>
    <property type="project" value="InterPro"/>
</dbReference>
<comment type="function">
    <text evidence="6">Also exhibits azoreductase activity. Catalyzes the reductive cleavage of the azo bond in aromatic azo compounds to the corresponding amines.</text>
</comment>
<evidence type="ECO:0000259" key="7">
    <source>
        <dbReference type="Pfam" id="PF02525"/>
    </source>
</evidence>
<keyword evidence="1 6" id="KW-0285">Flavoprotein</keyword>
<dbReference type="InterPro" id="IPR029039">
    <property type="entry name" value="Flavoprotein-like_sf"/>
</dbReference>
<reference evidence="8 9" key="1">
    <citation type="journal article" date="2016" name="Front. Microbiol.">
        <title>Genomic Resource of Rice Seed Associated Bacteria.</title>
        <authorList>
            <person name="Midha S."/>
            <person name="Bansal K."/>
            <person name="Sharma S."/>
            <person name="Kumar N."/>
            <person name="Patil P.P."/>
            <person name="Chaudhry V."/>
            <person name="Patil P.B."/>
        </authorList>
    </citation>
    <scope>NUCLEOTIDE SEQUENCE [LARGE SCALE GENOMIC DNA]</scope>
    <source>
        <strain evidence="8 9">RSA13</strain>
    </source>
</reference>
<evidence type="ECO:0000256" key="4">
    <source>
        <dbReference type="ARBA" id="ARBA00023027"/>
    </source>
</evidence>
<gene>
    <name evidence="6" type="primary">azoR</name>
    <name evidence="8" type="ORF">RSA13_03210</name>
</gene>
<organism evidence="8 9">
    <name type="scientific">Pantoea stewartii</name>
    <dbReference type="NCBI Taxonomy" id="66269"/>
    <lineage>
        <taxon>Bacteria</taxon>
        <taxon>Pseudomonadati</taxon>
        <taxon>Pseudomonadota</taxon>
        <taxon>Gammaproteobacteria</taxon>
        <taxon>Enterobacterales</taxon>
        <taxon>Erwiniaceae</taxon>
        <taxon>Pantoea</taxon>
    </lineage>
</organism>
<dbReference type="RefSeq" id="WP_054688366.1">
    <property type="nucleotide sequence ID" value="NZ_CP046585.1"/>
</dbReference>
<comment type="cofactor">
    <cofactor evidence="6">
        <name>FMN</name>
        <dbReference type="ChEBI" id="CHEBI:58210"/>
    </cofactor>
    <text evidence="6">Binds 1 FMN per subunit.</text>
</comment>
<dbReference type="Proteomes" id="UP000072520">
    <property type="component" value="Unassembled WGS sequence"/>
</dbReference>
<proteinExistence type="inferred from homology"/>
<feature type="domain" description="Flavodoxin-like fold" evidence="7">
    <location>
        <begin position="3"/>
        <end position="191"/>
    </location>
</feature>
<dbReference type="EC" id="1.7.1.17" evidence="6"/>
<protein>
    <recommendedName>
        <fullName evidence="6">FMN dependent NADH:quinone oxidoreductase</fullName>
        <ecNumber evidence="6">1.6.5.-</ecNumber>
    </recommendedName>
    <alternativeName>
        <fullName evidence="6">Azo-dye reductase</fullName>
    </alternativeName>
    <alternativeName>
        <fullName evidence="6">FMN-dependent NADH-azo compound oxidoreductase</fullName>
    </alternativeName>
    <alternativeName>
        <fullName evidence="6">FMN-dependent NADH-azoreductase</fullName>
        <ecNumber evidence="6">1.7.1.17</ecNumber>
    </alternativeName>
</protein>
<dbReference type="SUPFAM" id="SSF52218">
    <property type="entry name" value="Flavoproteins"/>
    <property type="match status" value="1"/>
</dbReference>
<dbReference type="AlphaFoldDB" id="A0AB34VJJ3"/>
<dbReference type="InterPro" id="IPR050104">
    <property type="entry name" value="FMN-dep_NADH:Q_OxRdtase_AzoR1"/>
</dbReference>
<dbReference type="GO" id="GO:0010181">
    <property type="term" value="F:FMN binding"/>
    <property type="evidence" value="ECO:0007669"/>
    <property type="project" value="UniProtKB-UniRule"/>
</dbReference>
<dbReference type="PANTHER" id="PTHR43741">
    <property type="entry name" value="FMN-DEPENDENT NADH-AZOREDUCTASE 1"/>
    <property type="match status" value="1"/>
</dbReference>
<name>A0AB34VJJ3_9GAMM</name>
<comment type="function">
    <text evidence="6">Quinone reductase that provides resistance to thiol-specific stress caused by electrophilic quinones.</text>
</comment>
<dbReference type="PANTHER" id="PTHR43741:SF4">
    <property type="entry name" value="FMN-DEPENDENT NADH:QUINONE OXIDOREDUCTASE"/>
    <property type="match status" value="1"/>
</dbReference>
<dbReference type="InterPro" id="IPR003680">
    <property type="entry name" value="Flavodoxin_fold"/>
</dbReference>
<evidence type="ECO:0000256" key="6">
    <source>
        <dbReference type="HAMAP-Rule" id="MF_01216"/>
    </source>
</evidence>
<comment type="catalytic activity">
    <reaction evidence="5">
        <text>N,N-dimethyl-1,4-phenylenediamine + anthranilate + 2 NAD(+) = 2-(4-dimethylaminophenyl)diazenylbenzoate + 2 NADH + 2 H(+)</text>
        <dbReference type="Rhea" id="RHEA:55872"/>
        <dbReference type="ChEBI" id="CHEBI:15378"/>
        <dbReference type="ChEBI" id="CHEBI:15783"/>
        <dbReference type="ChEBI" id="CHEBI:16567"/>
        <dbReference type="ChEBI" id="CHEBI:57540"/>
        <dbReference type="ChEBI" id="CHEBI:57945"/>
        <dbReference type="ChEBI" id="CHEBI:71579"/>
        <dbReference type="EC" id="1.7.1.17"/>
    </reaction>
    <physiologicalReaction direction="right-to-left" evidence="5">
        <dbReference type="Rhea" id="RHEA:55874"/>
    </physiologicalReaction>
</comment>
<comment type="caution">
    <text evidence="8">The sequence shown here is derived from an EMBL/GenBank/DDBJ whole genome shotgun (WGS) entry which is preliminary data.</text>
</comment>
<dbReference type="EC" id="1.6.5.-" evidence="6"/>
<comment type="similarity">
    <text evidence="6">Belongs to the azoreductase type 1 family.</text>
</comment>
<evidence type="ECO:0000256" key="3">
    <source>
        <dbReference type="ARBA" id="ARBA00023002"/>
    </source>
</evidence>
<dbReference type="GO" id="GO:0016652">
    <property type="term" value="F:oxidoreductase activity, acting on NAD(P)H as acceptor"/>
    <property type="evidence" value="ECO:0007669"/>
    <property type="project" value="UniProtKB-UniRule"/>
</dbReference>
<keyword evidence="4 6" id="KW-0520">NAD</keyword>
<evidence type="ECO:0000256" key="5">
    <source>
        <dbReference type="ARBA" id="ARBA00048542"/>
    </source>
</evidence>
<feature type="binding site" evidence="6">
    <location>
        <begin position="97"/>
        <end position="100"/>
    </location>
    <ligand>
        <name>FMN</name>
        <dbReference type="ChEBI" id="CHEBI:58210"/>
    </ligand>
</feature>
<keyword evidence="2 6" id="KW-0288">FMN</keyword>
<evidence type="ECO:0000313" key="8">
    <source>
        <dbReference type="EMBL" id="KTT00426.1"/>
    </source>
</evidence>
<feature type="binding site" evidence="6">
    <location>
        <position position="10"/>
    </location>
    <ligand>
        <name>FMN</name>
        <dbReference type="ChEBI" id="CHEBI:58210"/>
    </ligand>
</feature>
<accession>A0AB34VJJ3</accession>
<dbReference type="GO" id="GO:0009055">
    <property type="term" value="F:electron transfer activity"/>
    <property type="evidence" value="ECO:0007669"/>
    <property type="project" value="UniProtKB-UniRule"/>
</dbReference>
<comment type="caution">
    <text evidence="6">Lacks conserved residue(s) required for the propagation of feature annotation.</text>
</comment>
<evidence type="ECO:0000313" key="9">
    <source>
        <dbReference type="Proteomes" id="UP000072520"/>
    </source>
</evidence>
<keyword evidence="3 6" id="KW-0560">Oxidoreductase</keyword>
<sequence>MNRLLHIDASIFQTPSVTRQLTADIVRKLLAKYPAAQATYRDVVAEEIRPLNAAIAAGFRAGNDDNVSEYIAKEHRLSDLLVAEFLASDVIVIGAPMYNFSVPAQLKSWLDRIAQAGKTFSYTAQGPVGLSGGRTVIVASARGGFYHGGSLEEWDFQERYLAAFFRFLGVEHIHVIRAEGASKGEAIQQREIGNAFNAASTLIQSLAL</sequence>
<dbReference type="InterPro" id="IPR023048">
    <property type="entry name" value="NADH:quinone_OxRdtase_FMN_depd"/>
</dbReference>